<protein>
    <submittedName>
        <fullName evidence="1">Uncharacterized protein</fullName>
    </submittedName>
</protein>
<proteinExistence type="predicted"/>
<evidence type="ECO:0000313" key="1">
    <source>
        <dbReference type="EMBL" id="MBB6351019.1"/>
    </source>
</evidence>
<evidence type="ECO:0000313" key="2">
    <source>
        <dbReference type="Proteomes" id="UP000583800"/>
    </source>
</evidence>
<comment type="caution">
    <text evidence="1">The sequence shown here is derived from an EMBL/GenBank/DDBJ whole genome shotgun (WGS) entry which is preliminary data.</text>
</comment>
<reference evidence="1 2" key="1">
    <citation type="submission" date="2020-08" db="EMBL/GenBank/DDBJ databases">
        <title>Sequencing the genomes of 1000 actinobacteria strains.</title>
        <authorList>
            <person name="Klenk H.-P."/>
        </authorList>
    </citation>
    <scope>NUCLEOTIDE SEQUENCE [LARGE SCALE GENOMIC DNA]</scope>
    <source>
        <strain evidence="1 2">DSM 45913</strain>
    </source>
</reference>
<accession>A0A7X0F2D7</accession>
<organism evidence="1 2">
    <name type="scientific">Nonomuraea muscovyensis</name>
    <dbReference type="NCBI Taxonomy" id="1124761"/>
    <lineage>
        <taxon>Bacteria</taxon>
        <taxon>Bacillati</taxon>
        <taxon>Actinomycetota</taxon>
        <taxon>Actinomycetes</taxon>
        <taxon>Streptosporangiales</taxon>
        <taxon>Streptosporangiaceae</taxon>
        <taxon>Nonomuraea</taxon>
    </lineage>
</organism>
<keyword evidence="2" id="KW-1185">Reference proteome</keyword>
<dbReference type="Proteomes" id="UP000583800">
    <property type="component" value="Unassembled WGS sequence"/>
</dbReference>
<sequence>MRADFHQAIPSPARALSCRRHLISLRRDLLLPANEPIVKAMYASWIGRASQRMVIDHSSPAS</sequence>
<gene>
    <name evidence="1" type="ORF">FHU36_007591</name>
</gene>
<dbReference type="EMBL" id="JACHJB010000003">
    <property type="protein sequence ID" value="MBB6351019.1"/>
    <property type="molecule type" value="Genomic_DNA"/>
</dbReference>
<dbReference type="AlphaFoldDB" id="A0A7X0F2D7"/>
<name>A0A7X0F2D7_9ACTN</name>